<dbReference type="Proteomes" id="UP000752012">
    <property type="component" value="Unassembled WGS sequence"/>
</dbReference>
<keyword evidence="2" id="KW-1185">Reference proteome</keyword>
<dbReference type="EMBL" id="JAATHJ010000020">
    <property type="protein sequence ID" value="NJP38320.1"/>
    <property type="molecule type" value="Genomic_DNA"/>
</dbReference>
<gene>
    <name evidence="1" type="ORF">HCN83_12060</name>
</gene>
<evidence type="ECO:0000313" key="1">
    <source>
        <dbReference type="EMBL" id="NJP38320.1"/>
    </source>
</evidence>
<comment type="caution">
    <text evidence="1">The sequence shown here is derived from an EMBL/GenBank/DDBJ whole genome shotgun (WGS) entry which is preliminary data.</text>
</comment>
<accession>A0A969TVE4</accession>
<dbReference type="GO" id="GO:0004803">
    <property type="term" value="F:transposase activity"/>
    <property type="evidence" value="ECO:0007669"/>
    <property type="project" value="InterPro"/>
</dbReference>
<dbReference type="Gene3D" id="3.30.70.1290">
    <property type="entry name" value="Transposase IS200-like"/>
    <property type="match status" value="1"/>
</dbReference>
<evidence type="ECO:0000313" key="2">
    <source>
        <dbReference type="Proteomes" id="UP000752012"/>
    </source>
</evidence>
<protein>
    <submittedName>
        <fullName evidence="1">Uncharacterized protein</fullName>
    </submittedName>
</protein>
<dbReference type="GO" id="GO:0006313">
    <property type="term" value="P:DNA transposition"/>
    <property type="evidence" value="ECO:0007669"/>
    <property type="project" value="InterPro"/>
</dbReference>
<dbReference type="RefSeq" id="WP_168007684.1">
    <property type="nucleotide sequence ID" value="NZ_JAATHJ010000020.1"/>
</dbReference>
<reference evidence="1 2" key="1">
    <citation type="submission" date="2020-03" db="EMBL/GenBank/DDBJ databases">
        <title>Assessment of the enzymatic potential of alkaline-tolerant lipase obtained from Bacillus luteus H11 (technogenic soil) for the bioremediation of saline soils contaminated with petroleum substances.</title>
        <authorList>
            <person name="Kalwasinska A."/>
        </authorList>
    </citation>
    <scope>NUCLEOTIDE SEQUENCE [LARGE SCALE GENOMIC DNA]</scope>
    <source>
        <strain evidence="1 2">H11</strain>
    </source>
</reference>
<sequence>MTFSVKERCPVTSPAVHALRLRSPRLAETAAELDLLLHITASMKQKQPFSLLSYTVLDDAFHLTLQHEGIRPLRLLQQLAARYHNSLIESGRGLVRSDFQCRTLVTRRSLLETVKYHHLLPVLHDYHPSPDAGARSSYAAYIREENGFIDREAVLQSFPGGTDAFCRFHERELSTAASSLQLREYSEAYLTALYTVTGSNTVNI</sequence>
<dbReference type="AlphaFoldDB" id="A0A969TVE4"/>
<proteinExistence type="predicted"/>
<dbReference type="InterPro" id="IPR036515">
    <property type="entry name" value="Transposase_17_sf"/>
</dbReference>
<dbReference type="GO" id="GO:0003677">
    <property type="term" value="F:DNA binding"/>
    <property type="evidence" value="ECO:0007669"/>
    <property type="project" value="InterPro"/>
</dbReference>
<organism evidence="1 2">
    <name type="scientific">Alkalicoccus luteus</name>
    <dbReference type="NCBI Taxonomy" id="1237094"/>
    <lineage>
        <taxon>Bacteria</taxon>
        <taxon>Bacillati</taxon>
        <taxon>Bacillota</taxon>
        <taxon>Bacilli</taxon>
        <taxon>Bacillales</taxon>
        <taxon>Bacillaceae</taxon>
        <taxon>Alkalicoccus</taxon>
    </lineage>
</organism>
<name>A0A969TVE4_9BACI</name>